<dbReference type="AlphaFoldDB" id="A0A2T5MI72"/>
<feature type="chain" id="PRO_5015508078" evidence="1">
    <location>
        <begin position="26"/>
        <end position="185"/>
    </location>
</feature>
<proteinExistence type="predicted"/>
<evidence type="ECO:0000256" key="1">
    <source>
        <dbReference type="SAM" id="SignalP"/>
    </source>
</evidence>
<dbReference type="RefSeq" id="WP_107939469.1">
    <property type="nucleotide sequence ID" value="NZ_QANS01000002.1"/>
</dbReference>
<organism evidence="2 3">
    <name type="scientific">Stenotrophobium rhamnosiphilum</name>
    <dbReference type="NCBI Taxonomy" id="2029166"/>
    <lineage>
        <taxon>Bacteria</taxon>
        <taxon>Pseudomonadati</taxon>
        <taxon>Pseudomonadota</taxon>
        <taxon>Gammaproteobacteria</taxon>
        <taxon>Nevskiales</taxon>
        <taxon>Nevskiaceae</taxon>
        <taxon>Stenotrophobium</taxon>
    </lineage>
</organism>
<sequence length="185" mass="19507">MTPRKLVPVITLLTLLAGCQSSLSAADESNTSATARVAPTPCAGNFAQRAGTLTLANTKVPTDINDNKDNPLYFANKINVSKPLLELARLSHLENGWSSFALSIQSQGAKTISVHISKATLPSGTEIWLCAPDGLQNEGPYSNAIGGDVWTPVVAGDVVWLDVLVPTAKETAFKATLAEVFGGFR</sequence>
<dbReference type="EMBL" id="QANS01000002">
    <property type="protein sequence ID" value="PTU32276.1"/>
    <property type="molecule type" value="Genomic_DNA"/>
</dbReference>
<dbReference type="PROSITE" id="PS51257">
    <property type="entry name" value="PROKAR_LIPOPROTEIN"/>
    <property type="match status" value="1"/>
</dbReference>
<name>A0A2T5MI72_9GAMM</name>
<keyword evidence="1" id="KW-0732">Signal</keyword>
<feature type="signal peptide" evidence="1">
    <location>
        <begin position="1"/>
        <end position="25"/>
    </location>
</feature>
<dbReference type="Proteomes" id="UP000244248">
    <property type="component" value="Unassembled WGS sequence"/>
</dbReference>
<evidence type="ECO:0000313" key="3">
    <source>
        <dbReference type="Proteomes" id="UP000244248"/>
    </source>
</evidence>
<evidence type="ECO:0000313" key="2">
    <source>
        <dbReference type="EMBL" id="PTU32276.1"/>
    </source>
</evidence>
<comment type="caution">
    <text evidence="2">The sequence shown here is derived from an EMBL/GenBank/DDBJ whole genome shotgun (WGS) entry which is preliminary data.</text>
</comment>
<gene>
    <name evidence="2" type="ORF">CJD38_06385</name>
</gene>
<protein>
    <submittedName>
        <fullName evidence="2">Uncharacterized protein</fullName>
    </submittedName>
</protein>
<dbReference type="OrthoDB" id="7065673at2"/>
<reference evidence="2 3" key="1">
    <citation type="submission" date="2018-04" db="EMBL/GenBank/DDBJ databases">
        <title>Novel species isolated from glacier.</title>
        <authorList>
            <person name="Liu Q."/>
            <person name="Xin Y.-H."/>
        </authorList>
    </citation>
    <scope>NUCLEOTIDE SEQUENCE [LARGE SCALE GENOMIC DNA]</scope>
    <source>
        <strain evidence="2 3">GT1R17</strain>
    </source>
</reference>
<keyword evidence="3" id="KW-1185">Reference proteome</keyword>
<accession>A0A2T5MI72</accession>